<dbReference type="SUPFAM" id="SSF82895">
    <property type="entry name" value="TSP-1 type 1 repeat"/>
    <property type="match status" value="1"/>
</dbReference>
<keyword evidence="4" id="KW-1185">Reference proteome</keyword>
<dbReference type="EMBL" id="CP092624">
    <property type="protein sequence ID" value="UMM35177.1"/>
    <property type="molecule type" value="Genomic_DNA"/>
</dbReference>
<reference evidence="3 4" key="1">
    <citation type="submission" date="2022-04" db="EMBL/GenBank/DDBJ databases">
        <title>Chromosome-level reference genomes for two strains of Caenorhabditis briggsae: an improved platform for comparative genomics.</title>
        <authorList>
            <person name="Stevens L."/>
            <person name="Andersen E."/>
        </authorList>
    </citation>
    <scope>NUCLEOTIDE SEQUENCE [LARGE SCALE GENOMIC DNA]</scope>
    <source>
        <strain evidence="3">VX34</strain>
        <tissue evidence="3">Whole-organism</tissue>
    </source>
</reference>
<dbReference type="Pfam" id="PF01682">
    <property type="entry name" value="DB"/>
    <property type="match status" value="1"/>
</dbReference>
<evidence type="ECO:0000313" key="3">
    <source>
        <dbReference type="EMBL" id="UMM35177.1"/>
    </source>
</evidence>
<feature type="domain" description="Domain of unknown function DB" evidence="2">
    <location>
        <begin position="215"/>
        <end position="313"/>
    </location>
</feature>
<dbReference type="Pfam" id="PF00090">
    <property type="entry name" value="TSP_1"/>
    <property type="match status" value="1"/>
</dbReference>
<dbReference type="Proteomes" id="UP000829354">
    <property type="component" value="Chromosome V"/>
</dbReference>
<evidence type="ECO:0000256" key="1">
    <source>
        <dbReference type="SAM" id="SignalP"/>
    </source>
</evidence>
<dbReference type="SMART" id="SM00209">
    <property type="entry name" value="TSP1"/>
    <property type="match status" value="1"/>
</dbReference>
<name>A0AAE9EZR3_CAEBR</name>
<protein>
    <recommendedName>
        <fullName evidence="2">Domain of unknown function DB domain-containing protein</fullName>
    </recommendedName>
</protein>
<gene>
    <name evidence="3" type="ORF">L5515_007921</name>
</gene>
<dbReference type="InterPro" id="IPR036383">
    <property type="entry name" value="TSP1_rpt_sf"/>
</dbReference>
<keyword evidence="1" id="KW-0732">Signal</keyword>
<accession>A0AAE9EZR3</accession>
<dbReference type="PRINTS" id="PR01705">
    <property type="entry name" value="TSP1REPEAT"/>
</dbReference>
<proteinExistence type="predicted"/>
<feature type="chain" id="PRO_5042209269" description="Domain of unknown function DB domain-containing protein" evidence="1">
    <location>
        <begin position="21"/>
        <end position="344"/>
    </location>
</feature>
<sequence>MSYPPVALQTALLILSNSSATTLVDIPGSSKKIITGLNVTTFFDETTPTTVPAATDCSAAAWNTWQEWSACTDTCGSCGTQQRFRSCNKPLDTCTCTGTAYEKVYCNLAVCKFPKDSCCDGFIPKSSGGTFVCLCISLGCLGGFGGCGSACLFGLCLQPPIIQSIGCPCGAGFMCMRGGCVARAAAAGTKTFRDESSRPPDLRETTTPDDHFSTCCSLLEVPSSCTDLCSYATYSSEEVSAVLLQQSACPVSSIRKIHFCAARGTNHTECCSNSLVPQHCHSFCDQSHDKNVDDLSIAHLQCVQHFNDIKSCFVEHANSEYFEASNQDPELIEQRQETSMRSSF</sequence>
<dbReference type="PANTHER" id="PTHR46705:SF11">
    <property type="entry name" value="DOMAIN OF UNKNOWN FUNCTION DB DOMAIN-CONTAINING PROTEIN"/>
    <property type="match status" value="1"/>
</dbReference>
<dbReference type="PROSITE" id="PS50092">
    <property type="entry name" value="TSP1"/>
    <property type="match status" value="1"/>
</dbReference>
<evidence type="ECO:0000313" key="4">
    <source>
        <dbReference type="Proteomes" id="UP000829354"/>
    </source>
</evidence>
<evidence type="ECO:0000259" key="2">
    <source>
        <dbReference type="Pfam" id="PF01682"/>
    </source>
</evidence>
<dbReference type="Gene3D" id="2.20.100.10">
    <property type="entry name" value="Thrombospondin type-1 (TSP1) repeat"/>
    <property type="match status" value="1"/>
</dbReference>
<dbReference type="InterPro" id="IPR000884">
    <property type="entry name" value="TSP1_rpt"/>
</dbReference>
<dbReference type="PANTHER" id="PTHR46705">
    <property type="entry name" value="PROTEIN CBG09805"/>
    <property type="match status" value="1"/>
</dbReference>
<dbReference type="InterPro" id="IPR002602">
    <property type="entry name" value="DB"/>
</dbReference>
<dbReference type="AlphaFoldDB" id="A0AAE9EZR3"/>
<feature type="signal peptide" evidence="1">
    <location>
        <begin position="1"/>
        <end position="20"/>
    </location>
</feature>
<organism evidence="3 4">
    <name type="scientific">Caenorhabditis briggsae</name>
    <dbReference type="NCBI Taxonomy" id="6238"/>
    <lineage>
        <taxon>Eukaryota</taxon>
        <taxon>Metazoa</taxon>
        <taxon>Ecdysozoa</taxon>
        <taxon>Nematoda</taxon>
        <taxon>Chromadorea</taxon>
        <taxon>Rhabditida</taxon>
        <taxon>Rhabditina</taxon>
        <taxon>Rhabditomorpha</taxon>
        <taxon>Rhabditoidea</taxon>
        <taxon>Rhabditidae</taxon>
        <taxon>Peloderinae</taxon>
        <taxon>Caenorhabditis</taxon>
    </lineage>
</organism>